<keyword evidence="7" id="KW-0915">Sodium</keyword>
<accession>A0A553N7U7</accession>
<dbReference type="GO" id="GO:0005886">
    <property type="term" value="C:plasma membrane"/>
    <property type="evidence" value="ECO:0007669"/>
    <property type="project" value="TreeGrafter"/>
</dbReference>
<dbReference type="Gene3D" id="2.60.470.10">
    <property type="entry name" value="Acid-sensing ion channels like domains"/>
    <property type="match status" value="1"/>
</dbReference>
<keyword evidence="3 12" id="KW-0813">Transport</keyword>
<dbReference type="Proteomes" id="UP000318571">
    <property type="component" value="Chromosome 8"/>
</dbReference>
<dbReference type="InterPro" id="IPR001873">
    <property type="entry name" value="ENaC"/>
</dbReference>
<dbReference type="GO" id="GO:0015280">
    <property type="term" value="F:ligand-gated sodium channel activity"/>
    <property type="evidence" value="ECO:0007669"/>
    <property type="project" value="TreeGrafter"/>
</dbReference>
<keyword evidence="15" id="KW-1185">Reference proteome</keyword>
<comment type="subcellular location">
    <subcellularLocation>
        <location evidence="1">Membrane</location>
        <topology evidence="1">Multi-pass membrane protein</topology>
    </subcellularLocation>
</comment>
<dbReference type="AlphaFoldDB" id="A0A553N7U7"/>
<feature type="transmembrane region" description="Helical" evidence="13">
    <location>
        <begin position="826"/>
        <end position="852"/>
    </location>
</feature>
<dbReference type="PANTHER" id="PTHR11690:SF300">
    <property type="entry name" value="PICKPOCKET PROTEIN 19"/>
    <property type="match status" value="1"/>
</dbReference>
<feature type="transmembrane region" description="Helical" evidence="13">
    <location>
        <begin position="39"/>
        <end position="60"/>
    </location>
</feature>
<evidence type="ECO:0000256" key="3">
    <source>
        <dbReference type="ARBA" id="ARBA00022448"/>
    </source>
</evidence>
<sequence>MADIQQSRNPLVHLAQYLSETTVHGFRYMVDGLNLLERITWGIVIAWALIYSGYLVIGALQEFEANPTLTTYESTEISEVPFPAVTVDAGSIFNHWGFVRAHLDSLEPNYKQPLNRRFAPLKRRIFEVIYPDLREHVYSVLVNQTSIMDVRNASMFFSERFGDFGEYLNVEDINNEPILAEFYTPQYQEFFHLRMNLRLHPDYGEGLLLLRLSALMMEHPMDANMIMNTLETMAGEAFQLGMGWNYELQQTFAYLFDNVWEILQENMAKTGRFPSEASLDACYNGEDACLDALNDVGSRILSITILRFHGSTSTPFGLFLERYFMNVYNEPFMNDQTATNDLEDLVSDFLVEATHRIFKDFKHNISLYEISQIVDLPYVNFTARPYQAKEAYRDMNCLNYDYIVEYRTSSCDSLPPHPHIVGCCRIWAAIANRHEEVLKLMKFNQQPPHHRDYSTFSAQELKKGYFADLEVSDRTDYLHLYNPRVFGCQWQGQPEDLDDISRCNLFHRHFTNAGVGYTFNQANFEDMFIPSPYMKLFQKVMNPRSVLHNTSIQFLDNAGPERTLKIHVELSRNLGEYIKFANPLYTWMGGLSYSPFRSVENVFKIALHDSSSIPDLRYDYIKISPGLEYKILITPTKIESDESLRSMDIERRNCRFDDEIEDSVLFQKYSQSGCFLECQIRKAVEECDCLPWNYPHYTVNGQLTKLCDYRGHFCVEEILKRSTFWKECNCYPSCNTMTYTYSINTIFGTSSAYVAEGDYKAFISYPIDDQLTGKHSNRASDRLAKEYFCQNRCDNVSVVEFQVVGTSVTVIKKSARTTFISTLANLGGLVALFTGISILSLFEMVFWALRYLRAVVFIPIRKGHKSK</sequence>
<evidence type="ECO:0000256" key="8">
    <source>
        <dbReference type="ARBA" id="ARBA00023065"/>
    </source>
</evidence>
<comment type="caution">
    <text evidence="14">The sequence shown here is derived from an EMBL/GenBank/DDBJ whole genome shotgun (WGS) entry which is preliminary data.</text>
</comment>
<feature type="non-terminal residue" evidence="14">
    <location>
        <position position="867"/>
    </location>
</feature>
<evidence type="ECO:0000256" key="5">
    <source>
        <dbReference type="ARBA" id="ARBA00022692"/>
    </source>
</evidence>
<keyword evidence="9 13" id="KW-0472">Membrane</keyword>
<reference evidence="14 15" key="1">
    <citation type="journal article" date="2018" name="Nat. Ecol. Evol.">
        <title>Genomic signatures of mitonuclear coevolution across populations of Tigriopus californicus.</title>
        <authorList>
            <person name="Barreto F.S."/>
            <person name="Watson E.T."/>
            <person name="Lima T.G."/>
            <person name="Willett C.S."/>
            <person name="Edmands S."/>
            <person name="Li W."/>
            <person name="Burton R.S."/>
        </authorList>
    </citation>
    <scope>NUCLEOTIDE SEQUENCE [LARGE SCALE GENOMIC DNA]</scope>
    <source>
        <strain evidence="14 15">San Diego</strain>
    </source>
</reference>
<evidence type="ECO:0000256" key="12">
    <source>
        <dbReference type="RuleBase" id="RU000679"/>
    </source>
</evidence>
<keyword evidence="11 12" id="KW-0407">Ion channel</keyword>
<dbReference type="Gene3D" id="1.10.287.770">
    <property type="entry name" value="YojJ-like"/>
    <property type="match status" value="1"/>
</dbReference>
<keyword evidence="10 12" id="KW-0739">Sodium transport</keyword>
<evidence type="ECO:0000313" key="14">
    <source>
        <dbReference type="EMBL" id="TRY61512.1"/>
    </source>
</evidence>
<gene>
    <name evidence="14" type="ORF">TCAL_03709</name>
</gene>
<protein>
    <recommendedName>
        <fullName evidence="16">Sodium channel protein Nach</fullName>
    </recommendedName>
</protein>
<evidence type="ECO:0000256" key="1">
    <source>
        <dbReference type="ARBA" id="ARBA00004141"/>
    </source>
</evidence>
<dbReference type="EMBL" id="VCGU01000459">
    <property type="protein sequence ID" value="TRY61512.1"/>
    <property type="molecule type" value="Genomic_DNA"/>
</dbReference>
<evidence type="ECO:0000256" key="9">
    <source>
        <dbReference type="ARBA" id="ARBA00023136"/>
    </source>
</evidence>
<evidence type="ECO:0000256" key="10">
    <source>
        <dbReference type="ARBA" id="ARBA00023201"/>
    </source>
</evidence>
<keyword evidence="6 13" id="KW-1133">Transmembrane helix</keyword>
<keyword evidence="8 12" id="KW-0406">Ion transport</keyword>
<evidence type="ECO:0000313" key="15">
    <source>
        <dbReference type="Proteomes" id="UP000318571"/>
    </source>
</evidence>
<name>A0A553N7U7_TIGCA</name>
<evidence type="ECO:0000256" key="4">
    <source>
        <dbReference type="ARBA" id="ARBA00022461"/>
    </source>
</evidence>
<dbReference type="PANTHER" id="PTHR11690">
    <property type="entry name" value="AMILORIDE-SENSITIVE SODIUM CHANNEL-RELATED"/>
    <property type="match status" value="1"/>
</dbReference>
<evidence type="ECO:0000256" key="13">
    <source>
        <dbReference type="SAM" id="Phobius"/>
    </source>
</evidence>
<keyword evidence="4 12" id="KW-0894">Sodium channel</keyword>
<evidence type="ECO:0000256" key="2">
    <source>
        <dbReference type="ARBA" id="ARBA00007193"/>
    </source>
</evidence>
<evidence type="ECO:0000256" key="6">
    <source>
        <dbReference type="ARBA" id="ARBA00022989"/>
    </source>
</evidence>
<dbReference type="STRING" id="6832.A0A553N7U7"/>
<dbReference type="Pfam" id="PF00858">
    <property type="entry name" value="ASC"/>
    <property type="match status" value="2"/>
</dbReference>
<evidence type="ECO:0008006" key="16">
    <source>
        <dbReference type="Google" id="ProtNLM"/>
    </source>
</evidence>
<proteinExistence type="inferred from homology"/>
<evidence type="ECO:0000256" key="11">
    <source>
        <dbReference type="ARBA" id="ARBA00023303"/>
    </source>
</evidence>
<evidence type="ECO:0000256" key="7">
    <source>
        <dbReference type="ARBA" id="ARBA00023053"/>
    </source>
</evidence>
<comment type="similarity">
    <text evidence="2 12">Belongs to the amiloride-sensitive sodium channel (TC 1.A.6) family.</text>
</comment>
<keyword evidence="5 12" id="KW-0812">Transmembrane</keyword>
<organism evidence="14 15">
    <name type="scientific">Tigriopus californicus</name>
    <name type="common">Marine copepod</name>
    <dbReference type="NCBI Taxonomy" id="6832"/>
    <lineage>
        <taxon>Eukaryota</taxon>
        <taxon>Metazoa</taxon>
        <taxon>Ecdysozoa</taxon>
        <taxon>Arthropoda</taxon>
        <taxon>Crustacea</taxon>
        <taxon>Multicrustacea</taxon>
        <taxon>Hexanauplia</taxon>
        <taxon>Copepoda</taxon>
        <taxon>Harpacticoida</taxon>
        <taxon>Harpacticidae</taxon>
        <taxon>Tigriopus</taxon>
    </lineage>
</organism>